<reference evidence="6" key="2">
    <citation type="submission" date="2007-03" db="EMBL/GenBank/DDBJ databases">
        <authorList>
            <consortium name="NIH - Zebrafish Gene Collection (ZGC) project"/>
        </authorList>
    </citation>
    <scope>NUCLEOTIDE SEQUENCE</scope>
</reference>
<dbReference type="GO" id="GO:0005840">
    <property type="term" value="C:ribosome"/>
    <property type="evidence" value="ECO:0007669"/>
    <property type="project" value="UniProtKB-KW"/>
</dbReference>
<dbReference type="Gene3D" id="3.30.70.330">
    <property type="match status" value="1"/>
</dbReference>
<dbReference type="GO" id="GO:0006412">
    <property type="term" value="P:translation"/>
    <property type="evidence" value="ECO:0007669"/>
    <property type="project" value="UniProtKB-UniRule"/>
</dbReference>
<keyword evidence="6" id="KW-0150">Chloroplast</keyword>
<accession>A6YGC3</accession>
<organism evidence="6">
    <name type="scientific">Pleurastrum terricola</name>
    <name type="common">Filamentous green alga</name>
    <name type="synonym">Leptosira terrestris</name>
    <dbReference type="NCBI Taxonomy" id="34116"/>
    <lineage>
        <taxon>Eukaryota</taxon>
        <taxon>Viridiplantae</taxon>
        <taxon>Chlorophyta</taxon>
        <taxon>core chlorophytes</taxon>
        <taxon>Chlorophyceae</taxon>
        <taxon>CS clade</taxon>
        <taxon>Chlamydomonadales</taxon>
        <taxon>Pleurastraceae</taxon>
        <taxon>Pleurastrum</taxon>
    </lineage>
</organism>
<evidence type="ECO:0000313" key="6">
    <source>
        <dbReference type="EMBL" id="ABO69336.1"/>
    </source>
</evidence>
<keyword evidence="3 5" id="KW-0687">Ribonucleoprotein</keyword>
<geneLocation type="chloroplast" evidence="6"/>
<evidence type="ECO:0000256" key="2">
    <source>
        <dbReference type="ARBA" id="ARBA00022980"/>
    </source>
</evidence>
<comment type="function">
    <text evidence="5">Binds to 23S rRNA.</text>
</comment>
<keyword evidence="5" id="KW-0699">rRNA-binding</keyword>
<dbReference type="RefSeq" id="YP_001382200.1">
    <property type="nucleotide sequence ID" value="NC_009681.1"/>
</dbReference>
<reference evidence="6" key="1">
    <citation type="journal article" date="2007" name="BMC Genomics">
        <title>The chloroplast genome sequence of the green alga Leptosira terrestris: multiple losses of the inverted repeat and extensive genome rearrangements within the Trebouxiophyceae.</title>
        <authorList>
            <person name="de Cambiaire J.C."/>
            <person name="Otis C."/>
            <person name="Turmel M."/>
            <person name="Lemieux C."/>
        </authorList>
    </citation>
    <scope>NUCLEOTIDE SEQUENCE [LARGE SCALE GENOMIC DNA]</scope>
</reference>
<dbReference type="EMBL" id="EF506945">
    <property type="protein sequence ID" value="ABO69336.1"/>
    <property type="molecule type" value="Genomic_DNA"/>
</dbReference>
<dbReference type="InterPro" id="IPR012677">
    <property type="entry name" value="Nucleotide-bd_a/b_plait_sf"/>
</dbReference>
<dbReference type="GO" id="GO:1990904">
    <property type="term" value="C:ribonucleoprotein complex"/>
    <property type="evidence" value="ECO:0007669"/>
    <property type="project" value="UniProtKB-KW"/>
</dbReference>
<name>A6YGC3_PLETE</name>
<dbReference type="GO" id="GO:0019843">
    <property type="term" value="F:rRNA binding"/>
    <property type="evidence" value="ECO:0007669"/>
    <property type="project" value="UniProtKB-UniRule"/>
</dbReference>
<evidence type="ECO:0000256" key="1">
    <source>
        <dbReference type="ARBA" id="ARBA00006700"/>
    </source>
</evidence>
<dbReference type="InterPro" id="IPR013025">
    <property type="entry name" value="Ribosomal_uL23-like"/>
</dbReference>
<gene>
    <name evidence="5 6" type="primary">rpl23</name>
</gene>
<dbReference type="Pfam" id="PF00276">
    <property type="entry name" value="Ribosomal_L23"/>
    <property type="match status" value="1"/>
</dbReference>
<proteinExistence type="inferred from homology"/>
<evidence type="ECO:0000256" key="3">
    <source>
        <dbReference type="ARBA" id="ARBA00023274"/>
    </source>
</evidence>
<dbReference type="InterPro" id="IPR012678">
    <property type="entry name" value="Ribosomal_uL23/eL15/eS24_sf"/>
</dbReference>
<dbReference type="HAMAP" id="MF_01369_B">
    <property type="entry name" value="Ribosomal_uL23_B"/>
    <property type="match status" value="1"/>
</dbReference>
<keyword evidence="5" id="KW-0694">RNA-binding</keyword>
<dbReference type="GO" id="GO:0009507">
    <property type="term" value="C:chloroplast"/>
    <property type="evidence" value="ECO:0007669"/>
    <property type="project" value="UniProtKB-SubCell"/>
</dbReference>
<dbReference type="GeneID" id="5383732"/>
<dbReference type="AlphaFoldDB" id="A6YGC3"/>
<keyword evidence="2 5" id="KW-0689">Ribosomal protein</keyword>
<evidence type="ECO:0000256" key="5">
    <source>
        <dbReference type="HAMAP-Rule" id="MF_01369"/>
    </source>
</evidence>
<keyword evidence="6" id="KW-0934">Plastid</keyword>
<sequence length="102" mass="11804">MINLIKNYILTKKSQFLLQKNQYVFDVDLKLTKPQIKKLISEIYGVQVLNVNTHRPPQKTRRFGRYGKVGSKINFKRAIITLKTGETIPLGNEALENEQSDK</sequence>
<protein>
    <recommendedName>
        <fullName evidence="4 5">Large ribosomal subunit protein uL23c</fullName>
    </recommendedName>
</protein>
<dbReference type="GO" id="GO:0003735">
    <property type="term" value="F:structural constituent of ribosome"/>
    <property type="evidence" value="ECO:0007669"/>
    <property type="project" value="InterPro"/>
</dbReference>
<comment type="similarity">
    <text evidence="1 5">Belongs to the universal ribosomal protein uL23 family.</text>
</comment>
<evidence type="ECO:0000256" key="4">
    <source>
        <dbReference type="ARBA" id="ARBA00035287"/>
    </source>
</evidence>
<dbReference type="PANTHER" id="PTHR11620">
    <property type="entry name" value="60S RIBOSOMAL PROTEIN L23A"/>
    <property type="match status" value="1"/>
</dbReference>
<dbReference type="SUPFAM" id="SSF54189">
    <property type="entry name" value="Ribosomal proteins S24e, L23 and L15e"/>
    <property type="match status" value="1"/>
</dbReference>
<comment type="subcellular location">
    <subcellularLocation>
        <location evidence="5">Plastid</location>
        <location evidence="5">Chloroplast</location>
    </subcellularLocation>
</comment>
<comment type="subunit">
    <text evidence="5">Part of the 50S ribosomal subunit.</text>
</comment>